<comment type="caution">
    <text evidence="1">The sequence shown here is derived from an EMBL/GenBank/DDBJ whole genome shotgun (WGS) entry which is preliminary data.</text>
</comment>
<sequence>MEMWPLLNLEGGNKPSSALIGWRFTDRMYCSNRTLVRFKTDMTSRSRDGPGGSVLELPPYCLLYNPTGDDGKNKFGDLALHCRQMAPYSTGKSAFKTYNFLGEATLFYSRRWLKWK</sequence>
<accession>A0AAE1DXB1</accession>
<name>A0AAE1DXB1_9GAST</name>
<protein>
    <submittedName>
        <fullName evidence="1">Uncharacterized protein</fullName>
    </submittedName>
</protein>
<reference evidence="1" key="1">
    <citation type="journal article" date="2023" name="G3 (Bethesda)">
        <title>A reference genome for the long-term kleptoplast-retaining sea slug Elysia crispata morphotype clarki.</title>
        <authorList>
            <person name="Eastman K.E."/>
            <person name="Pendleton A.L."/>
            <person name="Shaikh M.A."/>
            <person name="Suttiyut T."/>
            <person name="Ogas R."/>
            <person name="Tomko P."/>
            <person name="Gavelis G."/>
            <person name="Widhalm J.R."/>
            <person name="Wisecaver J.H."/>
        </authorList>
    </citation>
    <scope>NUCLEOTIDE SEQUENCE</scope>
    <source>
        <strain evidence="1">ECLA1</strain>
    </source>
</reference>
<proteinExistence type="predicted"/>
<dbReference type="Proteomes" id="UP001283361">
    <property type="component" value="Unassembled WGS sequence"/>
</dbReference>
<dbReference type="AlphaFoldDB" id="A0AAE1DXB1"/>
<organism evidence="1 2">
    <name type="scientific">Elysia crispata</name>
    <name type="common">lettuce slug</name>
    <dbReference type="NCBI Taxonomy" id="231223"/>
    <lineage>
        <taxon>Eukaryota</taxon>
        <taxon>Metazoa</taxon>
        <taxon>Spiralia</taxon>
        <taxon>Lophotrochozoa</taxon>
        <taxon>Mollusca</taxon>
        <taxon>Gastropoda</taxon>
        <taxon>Heterobranchia</taxon>
        <taxon>Euthyneura</taxon>
        <taxon>Panpulmonata</taxon>
        <taxon>Sacoglossa</taxon>
        <taxon>Placobranchoidea</taxon>
        <taxon>Plakobranchidae</taxon>
        <taxon>Elysia</taxon>
    </lineage>
</organism>
<keyword evidence="2" id="KW-1185">Reference proteome</keyword>
<gene>
    <name evidence="1" type="ORF">RRG08_062708</name>
</gene>
<evidence type="ECO:0000313" key="2">
    <source>
        <dbReference type="Proteomes" id="UP001283361"/>
    </source>
</evidence>
<evidence type="ECO:0000313" key="1">
    <source>
        <dbReference type="EMBL" id="KAK3784963.1"/>
    </source>
</evidence>
<dbReference type="EMBL" id="JAWDGP010002178">
    <property type="protein sequence ID" value="KAK3784963.1"/>
    <property type="molecule type" value="Genomic_DNA"/>
</dbReference>